<dbReference type="InterPro" id="IPR036938">
    <property type="entry name" value="PAP2/HPO_sf"/>
</dbReference>
<feature type="transmembrane region" description="Helical" evidence="7">
    <location>
        <begin position="125"/>
        <end position="144"/>
    </location>
</feature>
<reference evidence="9 10" key="1">
    <citation type="submission" date="2019-03" db="EMBL/GenBank/DDBJ databases">
        <title>Genomic Encyclopedia of Type Strains, Phase IV (KMG-IV): sequencing the most valuable type-strain genomes for metagenomic binning, comparative biology and taxonomic classification.</title>
        <authorList>
            <person name="Goeker M."/>
        </authorList>
    </citation>
    <scope>NUCLEOTIDE SEQUENCE [LARGE SCALE GENOMIC DNA]</scope>
    <source>
        <strain evidence="9 10">DSM 46770</strain>
    </source>
</reference>
<keyword evidence="6 7" id="KW-0472">Membrane</keyword>
<keyword evidence="4" id="KW-0378">Hydrolase</keyword>
<feature type="transmembrane region" description="Helical" evidence="7">
    <location>
        <begin position="151"/>
        <end position="171"/>
    </location>
</feature>
<dbReference type="SUPFAM" id="SSF48317">
    <property type="entry name" value="Acid phosphatase/Vanadium-dependent haloperoxidase"/>
    <property type="match status" value="1"/>
</dbReference>
<dbReference type="RefSeq" id="WP_133742010.1">
    <property type="nucleotide sequence ID" value="NZ_SNYN01000010.1"/>
</dbReference>
<evidence type="ECO:0000256" key="7">
    <source>
        <dbReference type="SAM" id="Phobius"/>
    </source>
</evidence>
<dbReference type="OrthoDB" id="5289372at2"/>
<dbReference type="Gene3D" id="1.20.144.10">
    <property type="entry name" value="Phosphatidic acid phosphatase type 2/haloperoxidase"/>
    <property type="match status" value="1"/>
</dbReference>
<dbReference type="Proteomes" id="UP000295281">
    <property type="component" value="Unassembled WGS sequence"/>
</dbReference>
<feature type="transmembrane region" description="Helical" evidence="7">
    <location>
        <begin position="87"/>
        <end position="105"/>
    </location>
</feature>
<dbReference type="Pfam" id="PF01569">
    <property type="entry name" value="PAP2"/>
    <property type="match status" value="1"/>
</dbReference>
<dbReference type="InterPro" id="IPR000326">
    <property type="entry name" value="PAP2/HPO"/>
</dbReference>
<evidence type="ECO:0000313" key="10">
    <source>
        <dbReference type="Proteomes" id="UP000295281"/>
    </source>
</evidence>
<evidence type="ECO:0000259" key="8">
    <source>
        <dbReference type="SMART" id="SM00014"/>
    </source>
</evidence>
<protein>
    <submittedName>
        <fullName evidence="9">Undecaprenyl-diphosphatase</fullName>
    </submittedName>
</protein>
<dbReference type="SMART" id="SM00014">
    <property type="entry name" value="acidPPc"/>
    <property type="match status" value="1"/>
</dbReference>
<dbReference type="EMBL" id="SNYN01000010">
    <property type="protein sequence ID" value="TDQ51593.1"/>
    <property type="molecule type" value="Genomic_DNA"/>
</dbReference>
<evidence type="ECO:0000256" key="2">
    <source>
        <dbReference type="ARBA" id="ARBA00022475"/>
    </source>
</evidence>
<evidence type="ECO:0000256" key="1">
    <source>
        <dbReference type="ARBA" id="ARBA00004651"/>
    </source>
</evidence>
<evidence type="ECO:0000313" key="9">
    <source>
        <dbReference type="EMBL" id="TDQ51593.1"/>
    </source>
</evidence>
<keyword evidence="3 7" id="KW-0812">Transmembrane</keyword>
<gene>
    <name evidence="9" type="ORF">EV190_11082</name>
</gene>
<accession>A0A4R6UZX8</accession>
<proteinExistence type="predicted"/>
<dbReference type="AlphaFoldDB" id="A0A4R6UZX8"/>
<organism evidence="9 10">
    <name type="scientific">Actinorugispora endophytica</name>
    <dbReference type="NCBI Taxonomy" id="1605990"/>
    <lineage>
        <taxon>Bacteria</taxon>
        <taxon>Bacillati</taxon>
        <taxon>Actinomycetota</taxon>
        <taxon>Actinomycetes</taxon>
        <taxon>Streptosporangiales</taxon>
        <taxon>Nocardiopsidaceae</taxon>
        <taxon>Actinorugispora</taxon>
    </lineage>
</organism>
<dbReference type="PANTHER" id="PTHR14969">
    <property type="entry name" value="SPHINGOSINE-1-PHOSPHATE PHOSPHOHYDROLASE"/>
    <property type="match status" value="1"/>
</dbReference>
<dbReference type="PANTHER" id="PTHR14969:SF62">
    <property type="entry name" value="DECAPRENYLPHOSPHORYL-5-PHOSPHORIBOSE PHOSPHATASE RV3807C-RELATED"/>
    <property type="match status" value="1"/>
</dbReference>
<dbReference type="GO" id="GO:0016787">
    <property type="term" value="F:hydrolase activity"/>
    <property type="evidence" value="ECO:0007669"/>
    <property type="project" value="UniProtKB-KW"/>
</dbReference>
<comment type="subcellular location">
    <subcellularLocation>
        <location evidence="1">Cell membrane</location>
        <topology evidence="1">Multi-pass membrane protein</topology>
    </subcellularLocation>
</comment>
<comment type="caution">
    <text evidence="9">The sequence shown here is derived from an EMBL/GenBank/DDBJ whole genome shotgun (WGS) entry which is preliminary data.</text>
</comment>
<keyword evidence="2" id="KW-1003">Cell membrane</keyword>
<sequence length="210" mass="21885">MPRGVGWGSVGLLAAFAAMTTPLAFGIAVPLLKGLDTALTEAVAGERTPFLTAVATFCHVIGGWPWGGLLLAGLVVPLLLRRRWEPALLVVCAWAVTSLAAVPAAKALLGRARPLDPLVLETSPSYPSGHAAFAGALAAAAVAVSPGRARVWTVPAAVAFTALMAWSRMYLGAHWFSDTVGGALLGWGVGLLVWGAVLLPRPSFRFRRRS</sequence>
<evidence type="ECO:0000256" key="4">
    <source>
        <dbReference type="ARBA" id="ARBA00022801"/>
    </source>
</evidence>
<keyword evidence="10" id="KW-1185">Reference proteome</keyword>
<feature type="domain" description="Phosphatidic acid phosphatase type 2/haloperoxidase" evidence="8">
    <location>
        <begin position="87"/>
        <end position="194"/>
    </location>
</feature>
<evidence type="ECO:0000256" key="3">
    <source>
        <dbReference type="ARBA" id="ARBA00022692"/>
    </source>
</evidence>
<evidence type="ECO:0000256" key="5">
    <source>
        <dbReference type="ARBA" id="ARBA00022989"/>
    </source>
</evidence>
<feature type="transmembrane region" description="Helical" evidence="7">
    <location>
        <begin position="50"/>
        <end position="80"/>
    </location>
</feature>
<dbReference type="GO" id="GO:0005886">
    <property type="term" value="C:plasma membrane"/>
    <property type="evidence" value="ECO:0007669"/>
    <property type="project" value="UniProtKB-SubCell"/>
</dbReference>
<feature type="transmembrane region" description="Helical" evidence="7">
    <location>
        <begin position="183"/>
        <end position="200"/>
    </location>
</feature>
<name>A0A4R6UZX8_9ACTN</name>
<keyword evidence="5 7" id="KW-1133">Transmembrane helix</keyword>
<evidence type="ECO:0000256" key="6">
    <source>
        <dbReference type="ARBA" id="ARBA00023136"/>
    </source>
</evidence>